<proteinExistence type="predicted"/>
<reference evidence="3" key="1">
    <citation type="submission" date="2021-01" db="EMBL/GenBank/DDBJ databases">
        <title>Caligus Genome Assembly.</title>
        <authorList>
            <person name="Gallardo-Escarate C."/>
        </authorList>
    </citation>
    <scope>NUCLEOTIDE SEQUENCE [LARGE SCALE GENOMIC DNA]</scope>
</reference>
<dbReference type="Proteomes" id="UP000595437">
    <property type="component" value="Chromosome 6"/>
</dbReference>
<evidence type="ECO:0000256" key="1">
    <source>
        <dbReference type="SAM" id="MobiDB-lite"/>
    </source>
</evidence>
<evidence type="ECO:0000313" key="2">
    <source>
        <dbReference type="EMBL" id="QQP49512.1"/>
    </source>
</evidence>
<dbReference type="AlphaFoldDB" id="A0A7T8K769"/>
<name>A0A7T8K769_CALRO</name>
<dbReference type="EMBL" id="CP045895">
    <property type="protein sequence ID" value="QQP49512.1"/>
    <property type="molecule type" value="Genomic_DNA"/>
</dbReference>
<sequence length="50" mass="5412">MERGKRGFSFTQSLLKDGGPNDGGDGWASLTTSIIPKPIFILPYLVGLFL</sequence>
<keyword evidence="3" id="KW-1185">Reference proteome</keyword>
<accession>A0A7T8K769</accession>
<feature type="region of interest" description="Disordered" evidence="1">
    <location>
        <begin position="1"/>
        <end position="22"/>
    </location>
</feature>
<protein>
    <submittedName>
        <fullName evidence="2">Uncharacterized protein</fullName>
    </submittedName>
</protein>
<organism evidence="2 3">
    <name type="scientific">Caligus rogercresseyi</name>
    <name type="common">Sea louse</name>
    <dbReference type="NCBI Taxonomy" id="217165"/>
    <lineage>
        <taxon>Eukaryota</taxon>
        <taxon>Metazoa</taxon>
        <taxon>Ecdysozoa</taxon>
        <taxon>Arthropoda</taxon>
        <taxon>Crustacea</taxon>
        <taxon>Multicrustacea</taxon>
        <taxon>Hexanauplia</taxon>
        <taxon>Copepoda</taxon>
        <taxon>Siphonostomatoida</taxon>
        <taxon>Caligidae</taxon>
        <taxon>Caligus</taxon>
    </lineage>
</organism>
<gene>
    <name evidence="2" type="ORF">FKW44_010214</name>
</gene>
<evidence type="ECO:0000313" key="3">
    <source>
        <dbReference type="Proteomes" id="UP000595437"/>
    </source>
</evidence>